<evidence type="ECO:0000313" key="1">
    <source>
        <dbReference type="EMBL" id="QHS01728.1"/>
    </source>
</evidence>
<organism evidence="1 2">
    <name type="scientific">Enterobacter phage vB_EclM_CIP9</name>
    <dbReference type="NCBI Taxonomy" id="2696340"/>
    <lineage>
        <taxon>Viruses</taxon>
        <taxon>Duplodnaviria</taxon>
        <taxon>Heunggongvirae</taxon>
        <taxon>Uroviricota</taxon>
        <taxon>Caudoviricetes</taxon>
        <taxon>Pantevenvirales</taxon>
        <taxon>Straboviridae</taxon>
        <taxon>Tevenvirinae</taxon>
        <taxon>Kanagawavirus</taxon>
        <taxon>Kanagawavirus cipnine</taxon>
    </lineage>
</organism>
<gene>
    <name evidence="1" type="ORF">CPT_CIP9_192</name>
</gene>
<proteinExistence type="predicted"/>
<dbReference type="EMBL" id="MN882610">
    <property type="protein sequence ID" value="QHS01728.1"/>
    <property type="molecule type" value="Genomic_DNA"/>
</dbReference>
<dbReference type="Proteomes" id="UP000465071">
    <property type="component" value="Segment"/>
</dbReference>
<name>A0A6B9Y0Y5_9CAUD</name>
<keyword evidence="2" id="KW-1185">Reference proteome</keyword>
<sequence length="58" mass="6424">MIDLEKLKEVKARTALDIEAFAKSICEVQPMPDNIISDVISAIGDKTLVITPKEPRND</sequence>
<evidence type="ECO:0000313" key="2">
    <source>
        <dbReference type="Proteomes" id="UP000465071"/>
    </source>
</evidence>
<protein>
    <submittedName>
        <fullName evidence="1">Uncharacterized protein</fullName>
    </submittedName>
</protein>
<accession>A0A6B9Y0Y5</accession>
<reference evidence="2" key="1">
    <citation type="submission" date="2019-12" db="EMBL/GenBank/DDBJ databases">
        <authorList>
            <person name="Wang K."/>
            <person name="Tamayo M.G."/>
            <person name="Penner T.V."/>
            <person name="Cook B.W.M."/>
            <person name="Court D.A."/>
            <person name="Theriault S.S."/>
        </authorList>
    </citation>
    <scope>NUCLEOTIDE SEQUENCE [LARGE SCALE GENOMIC DNA]</scope>
</reference>